<comment type="caution">
    <text evidence="7">The sequence shown here is derived from an EMBL/GenBank/DDBJ whole genome shotgun (WGS) entry which is preliminary data.</text>
</comment>
<dbReference type="GO" id="GO:0016787">
    <property type="term" value="F:hydrolase activity"/>
    <property type="evidence" value="ECO:0007669"/>
    <property type="project" value="UniProtKB-KW"/>
</dbReference>
<feature type="region of interest" description="Disordered" evidence="4">
    <location>
        <begin position="644"/>
        <end position="673"/>
    </location>
</feature>
<dbReference type="InterPro" id="IPR001362">
    <property type="entry name" value="Glyco_hydro_32"/>
</dbReference>
<keyword evidence="8" id="KW-1185">Reference proteome</keyword>
<dbReference type="SUPFAM" id="SSF75005">
    <property type="entry name" value="Arabinanase/levansucrase/invertase"/>
    <property type="match status" value="1"/>
</dbReference>
<proteinExistence type="inferred from homology"/>
<keyword evidence="5" id="KW-1133">Transmembrane helix</keyword>
<feature type="domain" description="Glycosyl hydrolase family 32 N-terminal" evidence="6">
    <location>
        <begin position="28"/>
        <end position="346"/>
    </location>
</feature>
<keyword evidence="5" id="KW-0812">Transmembrane</keyword>
<evidence type="ECO:0000256" key="4">
    <source>
        <dbReference type="SAM" id="MobiDB-lite"/>
    </source>
</evidence>
<dbReference type="Gene3D" id="2.115.10.20">
    <property type="entry name" value="Glycosyl hydrolase domain, family 43"/>
    <property type="match status" value="1"/>
</dbReference>
<evidence type="ECO:0000259" key="6">
    <source>
        <dbReference type="Pfam" id="PF00251"/>
    </source>
</evidence>
<dbReference type="InterPro" id="IPR013148">
    <property type="entry name" value="Glyco_hydro_32_N"/>
</dbReference>
<dbReference type="Pfam" id="PF00251">
    <property type="entry name" value="Glyco_hydro_32N"/>
    <property type="match status" value="1"/>
</dbReference>
<evidence type="ECO:0000256" key="2">
    <source>
        <dbReference type="ARBA" id="ARBA00022801"/>
    </source>
</evidence>
<evidence type="ECO:0000313" key="8">
    <source>
        <dbReference type="Proteomes" id="UP001642464"/>
    </source>
</evidence>
<keyword evidence="2 7" id="KW-0378">Hydrolase</keyword>
<dbReference type="EMBL" id="CAXAMM010016557">
    <property type="protein sequence ID" value="CAK9039095.1"/>
    <property type="molecule type" value="Genomic_DNA"/>
</dbReference>
<keyword evidence="3" id="KW-0326">Glycosidase</keyword>
<dbReference type="SMART" id="SM00640">
    <property type="entry name" value="Glyco_32"/>
    <property type="match status" value="1"/>
</dbReference>
<evidence type="ECO:0000313" key="7">
    <source>
        <dbReference type="EMBL" id="CAK9039095.1"/>
    </source>
</evidence>
<dbReference type="PANTHER" id="PTHR31953">
    <property type="entry name" value="BETA-FRUCTOFURANOSIDASE, INSOLUBLE ISOENZYME CWINV1-RELATED"/>
    <property type="match status" value="1"/>
</dbReference>
<feature type="transmembrane region" description="Helical" evidence="5">
    <location>
        <begin position="910"/>
        <end position="929"/>
    </location>
</feature>
<dbReference type="InterPro" id="IPR050551">
    <property type="entry name" value="Fructan_Metab_Enzymes"/>
</dbReference>
<name>A0ABP0LLJ5_9DINO</name>
<protein>
    <submittedName>
        <fullName evidence="7">Insoluble isoenzyme 1 (Cell wall beta-fructosidase 1) (Invertase 1) (Sucrose hydrolase 1)</fullName>
    </submittedName>
</protein>
<accession>A0ABP0LLJ5</accession>
<sequence>MSDCAQVAKWRLCERTQRESRQDAPIYHLMSQKGCAENDPNGPVFDPVHGVIHHFYQNHLAIGEGHGPIYGHFVSKDFVHWTEMPVAIWNGLDSSFSPPRLTTYDTVAIYTGSAVVVDGAGPAGQPGVVQIYPGLCDAGWPLCLTGTLLAQAVPADYAGDELLTNWTKPLYNPVMENTQRDPSTPWKEANGEWRLRTYDAQFYAASSDLDLLGGRWRLIGTGDNISWPVCECPSFFPLPGPTEGFEKEYHAATVLPSHVQKLSCGMGNEEWMIGTYVPDPWSVGKFQPTKGWEELWFPQRIDAGAFYASKDNVYPSKGGGPPRRVLWGWAVVPPQSTQSLPRVLTFNAAARQLEQAPLPELKELRKELLTRAAAAKVSAWKPLQFRLPFRSALYSETLVRFALPNTTAIFRVGYAPSHSFSWMESVYFTGKDQKNYTQDAGLCQETCEQAGSACVAWSFVPHVGETDAAPTALRRQLADDPPAATPAAGRPNMSLEEVNMSSHTEKVGPLNCHLKKLLDGNISQKGAVSGVNNQVESLSCAVFYEPVTGDFGDMSFTCGDRRDTLRLLRTETHLELRLFADATFLEVYFQNGRRAVTVPKPPPLSTELHITSTVATTMDLEVYSMKSIWAARLKITLFPLPIQSGESSSVRSTSESSLVARRHRGGRIQRRPDDRAEVPELWSEFRLAMNICTHLHGSKDSQHSPHFKATSSEMQQGSTRADQGPLSTPLPTTPLLRPHPDFLEELSEASSGSSSVSSCKLAPTVHVPSGQWISLSHPNAKLMLGLLGGRAEASGSVLRLQVARLFLPTRQHATKYQVPCMANSATSVSPATVAFRALVWEDEHHGVELHDADRYPPAKAQLFLGYFDFETVMLIILGVHAVFCVFLIATASSVLDISMYGFTISSTNQLIAGTWGLLGIVSIVSALVGWSQQRETPMAVYFWYLLITAIGMAALFVYLTTNNSKCYFIREDLQTQRVGYSFLCSIVASTIFFVGLAVVASVLFAVYTIVQIQATIRQSIREELSETSRLLLREKQMEASKAWAAA</sequence>
<feature type="compositionally biased region" description="Basic residues" evidence="4">
    <location>
        <begin position="660"/>
        <end position="669"/>
    </location>
</feature>
<organism evidence="7 8">
    <name type="scientific">Durusdinium trenchii</name>
    <dbReference type="NCBI Taxonomy" id="1381693"/>
    <lineage>
        <taxon>Eukaryota</taxon>
        <taxon>Sar</taxon>
        <taxon>Alveolata</taxon>
        <taxon>Dinophyceae</taxon>
        <taxon>Suessiales</taxon>
        <taxon>Symbiodiniaceae</taxon>
        <taxon>Durusdinium</taxon>
    </lineage>
</organism>
<evidence type="ECO:0000256" key="5">
    <source>
        <dbReference type="SAM" id="Phobius"/>
    </source>
</evidence>
<evidence type="ECO:0000256" key="1">
    <source>
        <dbReference type="ARBA" id="ARBA00009902"/>
    </source>
</evidence>
<feature type="compositionally biased region" description="Polar residues" evidence="4">
    <location>
        <begin position="709"/>
        <end position="721"/>
    </location>
</feature>
<dbReference type="InterPro" id="IPR023296">
    <property type="entry name" value="Glyco_hydro_beta-prop_sf"/>
</dbReference>
<dbReference type="Gene3D" id="2.60.120.560">
    <property type="entry name" value="Exo-inulinase, domain 1"/>
    <property type="match status" value="1"/>
</dbReference>
<comment type="similarity">
    <text evidence="1">Belongs to the glycosyl hydrolase 32 family.</text>
</comment>
<dbReference type="Proteomes" id="UP001642464">
    <property type="component" value="Unassembled WGS sequence"/>
</dbReference>
<feature type="compositionally biased region" description="Low complexity" evidence="4">
    <location>
        <begin position="644"/>
        <end position="657"/>
    </location>
</feature>
<feature type="transmembrane region" description="Helical" evidence="5">
    <location>
        <begin position="872"/>
        <end position="898"/>
    </location>
</feature>
<evidence type="ECO:0000256" key="3">
    <source>
        <dbReference type="ARBA" id="ARBA00023295"/>
    </source>
</evidence>
<feature type="region of interest" description="Disordered" evidence="4">
    <location>
        <begin position="698"/>
        <end position="735"/>
    </location>
</feature>
<reference evidence="7 8" key="1">
    <citation type="submission" date="2024-02" db="EMBL/GenBank/DDBJ databases">
        <authorList>
            <person name="Chen Y."/>
            <person name="Shah S."/>
            <person name="Dougan E. K."/>
            <person name="Thang M."/>
            <person name="Chan C."/>
        </authorList>
    </citation>
    <scope>NUCLEOTIDE SEQUENCE [LARGE SCALE GENOMIC DNA]</scope>
</reference>
<keyword evidence="5" id="KW-0472">Membrane</keyword>
<feature type="transmembrane region" description="Helical" evidence="5">
    <location>
        <begin position="941"/>
        <end position="959"/>
    </location>
</feature>
<feature type="compositionally biased region" description="Low complexity" evidence="4">
    <location>
        <begin position="725"/>
        <end position="735"/>
    </location>
</feature>
<gene>
    <name evidence="7" type="ORF">SCF082_LOCUS22903</name>
</gene>
<feature type="transmembrane region" description="Helical" evidence="5">
    <location>
        <begin position="980"/>
        <end position="1010"/>
    </location>
</feature>